<evidence type="ECO:0000313" key="2">
    <source>
        <dbReference type="Proteomes" id="UP000313645"/>
    </source>
</evidence>
<protein>
    <submittedName>
        <fullName evidence="1">Uncharacterized protein</fullName>
    </submittedName>
</protein>
<name>A0ABY1ZMY1_9GAMM</name>
<evidence type="ECO:0000313" key="1">
    <source>
        <dbReference type="EMBL" id="TBW57613.1"/>
    </source>
</evidence>
<dbReference type="Proteomes" id="UP000313645">
    <property type="component" value="Unassembled WGS sequence"/>
</dbReference>
<sequence>MERRIWIAEGYASDGEVYGRSLQIPGKEAGAAPVSSGVERKQAIVIKANLGDIPSCPCISAAMPSK</sequence>
<proteinExistence type="predicted"/>
<dbReference type="EMBL" id="SJDL01000007">
    <property type="protein sequence ID" value="TBW57613.1"/>
    <property type="molecule type" value="Genomic_DNA"/>
</dbReference>
<accession>A0ABY1ZMY1</accession>
<keyword evidence="2" id="KW-1185">Reference proteome</keyword>
<comment type="caution">
    <text evidence="1">The sequence shown here is derived from an EMBL/GenBank/DDBJ whole genome shotgun (WGS) entry which is preliminary data.</text>
</comment>
<reference evidence="1 2" key="1">
    <citation type="submission" date="2019-02" db="EMBL/GenBank/DDBJ databases">
        <title>Marinobacter halodurans sp. nov., a marine bacterium isolated from sea tidal flat.</title>
        <authorList>
            <person name="Yoo Y."/>
            <person name="Lee D.W."/>
            <person name="Kim B.S."/>
            <person name="Kim J.-J."/>
        </authorList>
    </citation>
    <scope>NUCLEOTIDE SEQUENCE [LARGE SCALE GENOMIC DNA]</scope>
    <source>
        <strain evidence="1 2">YJ-S3-2</strain>
    </source>
</reference>
<gene>
    <name evidence="1" type="ORF">EZI54_06110</name>
</gene>
<organism evidence="1 2">
    <name type="scientific">Marinobacter halodurans</name>
    <dbReference type="NCBI Taxonomy" id="2528979"/>
    <lineage>
        <taxon>Bacteria</taxon>
        <taxon>Pseudomonadati</taxon>
        <taxon>Pseudomonadota</taxon>
        <taxon>Gammaproteobacteria</taxon>
        <taxon>Pseudomonadales</taxon>
        <taxon>Marinobacteraceae</taxon>
        <taxon>Marinobacter</taxon>
    </lineage>
</organism>